<dbReference type="PIRSF" id="PIRSF000497">
    <property type="entry name" value="MAT"/>
    <property type="match status" value="1"/>
</dbReference>
<keyword evidence="17" id="KW-1185">Reference proteome</keyword>
<organism evidence="16 17">
    <name type="scientific">Gaopeijia maritima</name>
    <dbReference type="NCBI Taxonomy" id="3119007"/>
    <lineage>
        <taxon>Bacteria</taxon>
        <taxon>Pseudomonadati</taxon>
        <taxon>Gemmatimonadota</taxon>
        <taxon>Longimicrobiia</taxon>
        <taxon>Gaopeijiales</taxon>
        <taxon>Gaopeijiaceae</taxon>
        <taxon>Gaopeijia</taxon>
    </lineage>
</organism>
<evidence type="ECO:0000256" key="6">
    <source>
        <dbReference type="ARBA" id="ARBA00022741"/>
    </source>
</evidence>
<evidence type="ECO:0000313" key="16">
    <source>
        <dbReference type="EMBL" id="MEK9501207.1"/>
    </source>
</evidence>
<feature type="binding site" description="in other chain" evidence="10">
    <location>
        <begin position="240"/>
        <end position="241"/>
    </location>
    <ligand>
        <name>ATP</name>
        <dbReference type="ChEBI" id="CHEBI:30616"/>
        <note>ligand shared between two neighboring subunits</note>
    </ligand>
</feature>
<keyword evidence="8 10" id="KW-0460">Magnesium</keyword>
<feature type="domain" description="S-adenosylmethionine synthetase central" evidence="14">
    <location>
        <begin position="109"/>
        <end position="226"/>
    </location>
</feature>
<evidence type="ECO:0000256" key="11">
    <source>
        <dbReference type="RuleBase" id="RU000542"/>
    </source>
</evidence>
<evidence type="ECO:0000256" key="7">
    <source>
        <dbReference type="ARBA" id="ARBA00022840"/>
    </source>
</evidence>
<name>A0ABU9E8Z2_9BACT</name>
<dbReference type="InterPro" id="IPR002133">
    <property type="entry name" value="S-AdoMet_synthetase"/>
</dbReference>
<evidence type="ECO:0000256" key="2">
    <source>
        <dbReference type="ARBA" id="ARBA00009685"/>
    </source>
</evidence>
<dbReference type="InterPro" id="IPR022636">
    <property type="entry name" value="S-AdoMet_synthetase_sfam"/>
</dbReference>
<feature type="binding site" description="in other chain" evidence="10">
    <location>
        <position position="13"/>
    </location>
    <ligand>
        <name>ATP</name>
        <dbReference type="ChEBI" id="CHEBI:30616"/>
        <note>ligand shared between two neighboring subunits</note>
    </ligand>
</feature>
<dbReference type="NCBIfam" id="TIGR01034">
    <property type="entry name" value="metK"/>
    <property type="match status" value="1"/>
</dbReference>
<comment type="subcellular location">
    <subcellularLocation>
        <location evidence="10 11">Cytoplasm</location>
    </subcellularLocation>
</comment>
<feature type="binding site" description="in other chain" evidence="10">
    <location>
        <position position="97"/>
    </location>
    <ligand>
        <name>L-methionine</name>
        <dbReference type="ChEBI" id="CHEBI:57844"/>
        <note>ligand shared between two neighboring subunits</note>
    </ligand>
</feature>
<comment type="cofactor">
    <cofactor evidence="10">
        <name>K(+)</name>
        <dbReference type="ChEBI" id="CHEBI:29103"/>
    </cofactor>
    <text evidence="10">Binds 1 potassium ion per subunit.</text>
</comment>
<dbReference type="PROSITE" id="PS00376">
    <property type="entry name" value="ADOMET_SYNTHASE_1"/>
    <property type="match status" value="1"/>
</dbReference>
<evidence type="ECO:0000313" key="17">
    <source>
        <dbReference type="Proteomes" id="UP001484239"/>
    </source>
</evidence>
<dbReference type="RefSeq" id="WP_405277345.1">
    <property type="nucleotide sequence ID" value="NZ_JBBHLI010000004.1"/>
</dbReference>
<feature type="region of interest" description="Flexible loop" evidence="10">
    <location>
        <begin position="97"/>
        <end position="107"/>
    </location>
</feature>
<evidence type="ECO:0000256" key="3">
    <source>
        <dbReference type="ARBA" id="ARBA00022563"/>
    </source>
</evidence>
<feature type="binding site" description="in other chain" evidence="10">
    <location>
        <begin position="157"/>
        <end position="159"/>
    </location>
    <ligand>
        <name>ATP</name>
        <dbReference type="ChEBI" id="CHEBI:30616"/>
        <note>ligand shared between two neighboring subunits</note>
    </ligand>
</feature>
<dbReference type="SUPFAM" id="SSF55973">
    <property type="entry name" value="S-adenosylmethionine synthetase"/>
    <property type="match status" value="3"/>
</dbReference>
<feature type="binding site" description="in other chain" evidence="10">
    <location>
        <position position="54"/>
    </location>
    <ligand>
        <name>L-methionine</name>
        <dbReference type="ChEBI" id="CHEBI:57844"/>
        <note>ligand shared between two neighboring subunits</note>
    </ligand>
</feature>
<feature type="binding site" evidence="10">
    <location>
        <position position="261"/>
    </location>
    <ligand>
        <name>ATP</name>
        <dbReference type="ChEBI" id="CHEBI:30616"/>
        <note>ligand shared between two neighboring subunits</note>
    </ligand>
</feature>
<feature type="domain" description="S-adenosylmethionine synthetase C-terminal" evidence="15">
    <location>
        <begin position="228"/>
        <end position="362"/>
    </location>
</feature>
<dbReference type="Pfam" id="PF02772">
    <property type="entry name" value="S-AdoMet_synt_M"/>
    <property type="match status" value="1"/>
</dbReference>
<dbReference type="InterPro" id="IPR022628">
    <property type="entry name" value="S-AdoMet_synt_N"/>
</dbReference>
<evidence type="ECO:0000256" key="5">
    <source>
        <dbReference type="ARBA" id="ARBA00022723"/>
    </source>
</evidence>
<dbReference type="Proteomes" id="UP001484239">
    <property type="component" value="Unassembled WGS sequence"/>
</dbReference>
<comment type="subunit">
    <text evidence="10">Homotetramer; dimer of dimers.</text>
</comment>
<feature type="binding site" evidence="10">
    <location>
        <position position="234"/>
    </location>
    <ligand>
        <name>ATP</name>
        <dbReference type="ChEBI" id="CHEBI:30616"/>
        <note>ligand shared between two neighboring subunits</note>
    </ligand>
</feature>
<comment type="similarity">
    <text evidence="2 10 12">Belongs to the AdoMet synthase family.</text>
</comment>
<reference evidence="16 17" key="1">
    <citation type="submission" date="2024-02" db="EMBL/GenBank/DDBJ databases">
        <title>A novel Gemmatimonadota bacterium.</title>
        <authorList>
            <person name="Du Z.-J."/>
            <person name="Ye Y.-Q."/>
        </authorList>
    </citation>
    <scope>NUCLEOTIDE SEQUENCE [LARGE SCALE GENOMIC DNA]</scope>
    <source>
        <strain evidence="16 17">DH-20</strain>
    </source>
</reference>
<comment type="pathway">
    <text evidence="1 10">Amino-acid biosynthesis; S-adenosyl-L-methionine biosynthesis; S-adenosyl-L-methionine from L-methionine: step 1/1.</text>
</comment>
<comment type="catalytic activity">
    <reaction evidence="10">
        <text>L-methionine + ATP + H2O = S-adenosyl-L-methionine + phosphate + diphosphate</text>
        <dbReference type="Rhea" id="RHEA:21080"/>
        <dbReference type="ChEBI" id="CHEBI:15377"/>
        <dbReference type="ChEBI" id="CHEBI:30616"/>
        <dbReference type="ChEBI" id="CHEBI:33019"/>
        <dbReference type="ChEBI" id="CHEBI:43474"/>
        <dbReference type="ChEBI" id="CHEBI:57844"/>
        <dbReference type="ChEBI" id="CHEBI:59789"/>
        <dbReference type="EC" id="2.5.1.6"/>
    </reaction>
</comment>
<dbReference type="Pfam" id="PF00438">
    <property type="entry name" value="S-AdoMet_synt_N"/>
    <property type="match status" value="1"/>
</dbReference>
<comment type="caution">
    <text evidence="10">Lacks conserved residue(s) required for the propagation of feature annotation.</text>
</comment>
<keyword evidence="10" id="KW-0963">Cytoplasm</keyword>
<keyword evidence="6 10" id="KW-0547">Nucleotide-binding</keyword>
<gene>
    <name evidence="10 16" type="primary">metK</name>
    <name evidence="16" type="ORF">WI372_09470</name>
</gene>
<dbReference type="GO" id="GO:0004478">
    <property type="term" value="F:methionine adenosyltransferase activity"/>
    <property type="evidence" value="ECO:0007669"/>
    <property type="project" value="UniProtKB-EC"/>
</dbReference>
<dbReference type="PANTHER" id="PTHR11964">
    <property type="entry name" value="S-ADENOSYLMETHIONINE SYNTHETASE"/>
    <property type="match status" value="1"/>
</dbReference>
<keyword evidence="3 10" id="KW-0554">One-carbon metabolism</keyword>
<accession>A0ABU9E8Z2</accession>
<comment type="caution">
    <text evidence="16">The sequence shown here is derived from an EMBL/GenBank/DDBJ whole genome shotgun (WGS) entry which is preliminary data.</text>
</comment>
<evidence type="ECO:0000256" key="1">
    <source>
        <dbReference type="ARBA" id="ARBA00005224"/>
    </source>
</evidence>
<evidence type="ECO:0000256" key="12">
    <source>
        <dbReference type="RuleBase" id="RU004462"/>
    </source>
</evidence>
<sequence>MRIFSSESVTEGHPDKIADQISDAVLDAMLADDPASRVACETLVTTGMALLAGEITTETWVDLPTLVRDTLREIGYTASAYGIDAHTCAVVSTLDKQSPDIAQGVDTGGAGDQGMMFGFACDETPELMPAPIVYAHKLTRRLAEVRHSGELEWLRPDGKAQVTLEYDGEGRPVGVRAVVVSTQHDPDVSQETIHEEVKRRVIAPVLPAGLFDADRCAFHINPTGVFEIGGPHGDAGLTGRKIIVDTYGGVGRHGGGAFSGKDATKVDRSAAYAARWAAKNIVAAGAATRCEIQLAYAIGVIEPVSIYIDTFGTGAVSDEAIETAVAEVFDFCPKAISEALKLRDPIFRPTAAYGHFGREPETVERFGRSVRLFPWEDTDRVEDLRTALGL</sequence>
<feature type="binding site" evidence="10">
    <location>
        <position position="257"/>
    </location>
    <ligand>
        <name>ATP</name>
        <dbReference type="ChEBI" id="CHEBI:30616"/>
        <note>ligand shared between two neighboring subunits</note>
    </ligand>
</feature>
<dbReference type="Gene3D" id="3.30.300.10">
    <property type="match status" value="3"/>
</dbReference>
<evidence type="ECO:0000259" key="13">
    <source>
        <dbReference type="Pfam" id="PF00438"/>
    </source>
</evidence>
<dbReference type="InterPro" id="IPR022630">
    <property type="entry name" value="S-AdoMet_synt_C"/>
</dbReference>
<evidence type="ECO:0000259" key="15">
    <source>
        <dbReference type="Pfam" id="PF02773"/>
    </source>
</evidence>
<evidence type="ECO:0000256" key="4">
    <source>
        <dbReference type="ARBA" id="ARBA00022679"/>
    </source>
</evidence>
<feature type="binding site" evidence="10">
    <location>
        <position position="41"/>
    </location>
    <ligand>
        <name>K(+)</name>
        <dbReference type="ChEBI" id="CHEBI:29103"/>
    </ligand>
</feature>
<dbReference type="PROSITE" id="PS00377">
    <property type="entry name" value="ADOMET_SYNTHASE_2"/>
    <property type="match status" value="1"/>
</dbReference>
<dbReference type="CDD" id="cd18079">
    <property type="entry name" value="S-AdoMet_synt"/>
    <property type="match status" value="1"/>
</dbReference>
<feature type="binding site" evidence="10">
    <location>
        <position position="234"/>
    </location>
    <ligand>
        <name>L-methionine</name>
        <dbReference type="ChEBI" id="CHEBI:57844"/>
        <note>ligand shared between two neighboring subunits</note>
    </ligand>
</feature>
<evidence type="ECO:0000256" key="8">
    <source>
        <dbReference type="ARBA" id="ARBA00022842"/>
    </source>
</evidence>
<feature type="binding site" description="in other chain" evidence="10">
    <location>
        <position position="265"/>
    </location>
    <ligand>
        <name>L-methionine</name>
        <dbReference type="ChEBI" id="CHEBI:57844"/>
        <note>ligand shared between two neighboring subunits</note>
    </ligand>
</feature>
<dbReference type="HAMAP" id="MF_00086">
    <property type="entry name" value="S_AdoMet_synth1"/>
    <property type="match status" value="1"/>
</dbReference>
<evidence type="ECO:0000256" key="10">
    <source>
        <dbReference type="HAMAP-Rule" id="MF_00086"/>
    </source>
</evidence>
<dbReference type="InterPro" id="IPR022631">
    <property type="entry name" value="ADOMET_SYNTHASE_CS"/>
</dbReference>
<comment type="cofactor">
    <cofactor evidence="10">
        <name>Mg(2+)</name>
        <dbReference type="ChEBI" id="CHEBI:18420"/>
    </cofactor>
    <text evidence="10">Binds 2 divalent ions per subunit.</text>
</comment>
<dbReference type="EMBL" id="JBBHLI010000004">
    <property type="protein sequence ID" value="MEK9501207.1"/>
    <property type="molecule type" value="Genomic_DNA"/>
</dbReference>
<dbReference type="Pfam" id="PF02773">
    <property type="entry name" value="S-AdoMet_synt_C"/>
    <property type="match status" value="1"/>
</dbReference>
<keyword evidence="4 10" id="KW-0808">Transferase</keyword>
<keyword evidence="7 10" id="KW-0067">ATP-binding</keyword>
<evidence type="ECO:0000259" key="14">
    <source>
        <dbReference type="Pfam" id="PF02772"/>
    </source>
</evidence>
<keyword evidence="9 10" id="KW-0630">Potassium</keyword>
<dbReference type="EC" id="2.5.1.6" evidence="10"/>
<evidence type="ECO:0000256" key="9">
    <source>
        <dbReference type="ARBA" id="ARBA00022958"/>
    </source>
</evidence>
<keyword evidence="5 10" id="KW-0479">Metal-binding</keyword>
<dbReference type="InterPro" id="IPR022629">
    <property type="entry name" value="S-AdoMet_synt_central"/>
</dbReference>
<feature type="domain" description="S-adenosylmethionine synthetase N-terminal" evidence="13">
    <location>
        <begin position="3"/>
        <end position="99"/>
    </location>
</feature>
<feature type="binding site" evidence="10">
    <location>
        <position position="15"/>
    </location>
    <ligand>
        <name>Mg(2+)</name>
        <dbReference type="ChEBI" id="CHEBI:18420"/>
    </ligand>
</feature>
<comment type="function">
    <text evidence="10">Catalyzes the formation of S-adenosylmethionine (AdoMet) from methionine and ATP. The overall synthetic reaction is composed of two sequential steps, AdoMet formation and the subsequent tripolyphosphate hydrolysis which occurs prior to release of AdoMet from the enzyme.</text>
</comment>
<protein>
    <recommendedName>
        <fullName evidence="10">S-adenosylmethionine synthase</fullName>
        <shortName evidence="10">AdoMet synthase</shortName>
        <ecNumber evidence="10">2.5.1.6</ecNumber>
    </recommendedName>
    <alternativeName>
        <fullName evidence="10">MAT</fullName>
    </alternativeName>
    <alternativeName>
        <fullName evidence="10">Methionine adenosyltransferase</fullName>
    </alternativeName>
</protein>
<proteinExistence type="inferred from homology"/>